<sequence>MKKILSILSSAALISSGTAPLISCENTNNHSDKDGHSSNKDNVYDSIEKL</sequence>
<dbReference type="NCBIfam" id="NF038029">
    <property type="entry name" value="LP_plasma"/>
    <property type="match status" value="1"/>
</dbReference>
<dbReference type="EMBL" id="CP006720">
    <property type="protein sequence ID" value="AHI58674.1"/>
    <property type="molecule type" value="Genomic_DNA"/>
</dbReference>
<feature type="compositionally biased region" description="Basic and acidic residues" evidence="1">
    <location>
        <begin position="30"/>
        <end position="50"/>
    </location>
</feature>
<dbReference type="InterPro" id="IPR054816">
    <property type="entry name" value="Lipoprotein_mollicutes-type_CS"/>
</dbReference>
<dbReference type="AlphaFoldDB" id="W6AY46"/>
<feature type="region of interest" description="Disordered" evidence="1">
    <location>
        <begin position="25"/>
        <end position="50"/>
    </location>
</feature>
<keyword evidence="3" id="KW-1185">Reference proteome</keyword>
<protein>
    <recommendedName>
        <fullName evidence="4">Lipoprotein</fullName>
    </recommendedName>
</protein>
<evidence type="ECO:0000313" key="3">
    <source>
        <dbReference type="Proteomes" id="UP000019260"/>
    </source>
</evidence>
<organism evidence="2 3">
    <name type="scientific">Spiroplasma mirum ATCC 29335</name>
    <dbReference type="NCBI Taxonomy" id="838561"/>
    <lineage>
        <taxon>Bacteria</taxon>
        <taxon>Bacillati</taxon>
        <taxon>Mycoplasmatota</taxon>
        <taxon>Mollicutes</taxon>
        <taxon>Entomoplasmatales</taxon>
        <taxon>Spiroplasmataceae</taxon>
        <taxon>Spiroplasma</taxon>
    </lineage>
</organism>
<accession>W6AY46</accession>
<name>W6AY46_9MOLU</name>
<dbReference type="RefSeq" id="WP_156028695.1">
    <property type="nucleotide sequence ID" value="NZ_CP002082.1"/>
</dbReference>
<evidence type="ECO:0008006" key="4">
    <source>
        <dbReference type="Google" id="ProtNLM"/>
    </source>
</evidence>
<proteinExistence type="predicted"/>
<dbReference type="KEGG" id="smia:P344_06880"/>
<evidence type="ECO:0000256" key="1">
    <source>
        <dbReference type="SAM" id="MobiDB-lite"/>
    </source>
</evidence>
<dbReference type="HOGENOM" id="CLU_3122836_0_0_14"/>
<dbReference type="PATRIC" id="fig|838561.3.peg.1323"/>
<dbReference type="Proteomes" id="UP000019260">
    <property type="component" value="Chromosome"/>
</dbReference>
<reference evidence="2 3" key="1">
    <citation type="submission" date="2013-09" db="EMBL/GenBank/DDBJ databases">
        <title>Complete genome sequence of Spiroplasma mirum suckling mouse cataract agent.</title>
        <authorList>
            <person name="Landry C.A."/>
            <person name="Bastian F.O."/>
            <person name="Thune R.L."/>
        </authorList>
    </citation>
    <scope>NUCLEOTIDE SEQUENCE [LARGE SCALE GENOMIC DNA]</scope>
    <source>
        <strain evidence="2 3">SMCA</strain>
    </source>
</reference>
<gene>
    <name evidence="2" type="ORF">P344_06880</name>
</gene>
<evidence type="ECO:0000313" key="2">
    <source>
        <dbReference type="EMBL" id="AHI58674.1"/>
    </source>
</evidence>